<name>A0A229P028_9BACL</name>
<dbReference type="Proteomes" id="UP000215145">
    <property type="component" value="Unassembled WGS sequence"/>
</dbReference>
<protein>
    <submittedName>
        <fullName evidence="1">Uncharacterized protein</fullName>
    </submittedName>
</protein>
<evidence type="ECO:0000313" key="2">
    <source>
        <dbReference type="Proteomes" id="UP000215145"/>
    </source>
</evidence>
<proteinExistence type="predicted"/>
<keyword evidence="2" id="KW-1185">Reference proteome</keyword>
<sequence length="67" mass="7462">MLVSGTMKNRHEPPGDGRLLLFLMRRGSLAAYGLEGEALDNDDDRGQRSGWNFTGAACFCRIFKRKG</sequence>
<dbReference type="EMBL" id="NMUQ01000001">
    <property type="protein sequence ID" value="OXM15219.1"/>
    <property type="molecule type" value="Genomic_DNA"/>
</dbReference>
<evidence type="ECO:0000313" key="1">
    <source>
        <dbReference type="EMBL" id="OXM15219.1"/>
    </source>
</evidence>
<reference evidence="1 2" key="1">
    <citation type="submission" date="2017-07" db="EMBL/GenBank/DDBJ databases">
        <title>Paenibacillus herberti R33 genome sequencing and assembly.</title>
        <authorList>
            <person name="Su W."/>
        </authorList>
    </citation>
    <scope>NUCLEOTIDE SEQUENCE [LARGE SCALE GENOMIC DNA]</scope>
    <source>
        <strain evidence="1 2">R33</strain>
    </source>
</reference>
<comment type="caution">
    <text evidence="1">The sequence shown here is derived from an EMBL/GenBank/DDBJ whole genome shotgun (WGS) entry which is preliminary data.</text>
</comment>
<dbReference type="AlphaFoldDB" id="A0A229P028"/>
<gene>
    <name evidence="1" type="ORF">CGZ75_00265</name>
</gene>
<organism evidence="1 2">
    <name type="scientific">Paenibacillus herberti</name>
    <dbReference type="NCBI Taxonomy" id="1619309"/>
    <lineage>
        <taxon>Bacteria</taxon>
        <taxon>Bacillati</taxon>
        <taxon>Bacillota</taxon>
        <taxon>Bacilli</taxon>
        <taxon>Bacillales</taxon>
        <taxon>Paenibacillaceae</taxon>
        <taxon>Paenibacillus</taxon>
    </lineage>
</organism>
<accession>A0A229P028</accession>